<evidence type="ECO:0000256" key="5">
    <source>
        <dbReference type="ARBA" id="ARBA00023163"/>
    </source>
</evidence>
<feature type="domain" description="RNA polymerase sigma-70 region 4" evidence="8">
    <location>
        <begin position="401"/>
        <end position="461"/>
    </location>
</feature>
<feature type="compositionally biased region" description="Polar residues" evidence="6">
    <location>
        <begin position="88"/>
        <end position="99"/>
    </location>
</feature>
<dbReference type="PANTHER" id="PTHR30603">
    <property type="entry name" value="RNA POLYMERASE SIGMA FACTOR RPO"/>
    <property type="match status" value="1"/>
</dbReference>
<dbReference type="SUPFAM" id="SSF88659">
    <property type="entry name" value="Sigma3 and sigma4 domains of RNA polymerase sigma factors"/>
    <property type="match status" value="2"/>
</dbReference>
<evidence type="ECO:0000256" key="4">
    <source>
        <dbReference type="ARBA" id="ARBA00023125"/>
    </source>
</evidence>
<evidence type="ECO:0000313" key="9">
    <source>
        <dbReference type="EMBL" id="CAE0656013.1"/>
    </source>
</evidence>
<keyword evidence="2" id="KW-0805">Transcription regulation</keyword>
<proteinExistence type="inferred from homology"/>
<dbReference type="InterPro" id="IPR000943">
    <property type="entry name" value="RNA_pol_sigma70"/>
</dbReference>
<dbReference type="EMBL" id="HBIU01062963">
    <property type="protein sequence ID" value="CAE0656013.1"/>
    <property type="molecule type" value="Transcribed_RNA"/>
</dbReference>
<dbReference type="InterPro" id="IPR036388">
    <property type="entry name" value="WH-like_DNA-bd_sf"/>
</dbReference>
<keyword evidence="3" id="KW-0731">Sigma factor</keyword>
<evidence type="ECO:0008006" key="10">
    <source>
        <dbReference type="Google" id="ProtNLM"/>
    </source>
</evidence>
<dbReference type="InterPro" id="IPR007630">
    <property type="entry name" value="RNA_pol_sigma70_r4"/>
</dbReference>
<dbReference type="Pfam" id="PF04542">
    <property type="entry name" value="Sigma70_r2"/>
    <property type="match status" value="1"/>
</dbReference>
<feature type="region of interest" description="Disordered" evidence="6">
    <location>
        <begin position="53"/>
        <end position="105"/>
    </location>
</feature>
<dbReference type="PANTHER" id="PTHR30603:SF47">
    <property type="entry name" value="RNA POLYMERASE SIGMA FACTOR SIGD, CHLOROPLASTIC"/>
    <property type="match status" value="1"/>
</dbReference>
<name>A0A6S9LUT4_HETAK</name>
<evidence type="ECO:0000256" key="6">
    <source>
        <dbReference type="SAM" id="MobiDB-lite"/>
    </source>
</evidence>
<dbReference type="GO" id="GO:0016987">
    <property type="term" value="F:sigma factor activity"/>
    <property type="evidence" value="ECO:0007669"/>
    <property type="project" value="UniProtKB-KW"/>
</dbReference>
<feature type="compositionally biased region" description="Basic residues" evidence="6">
    <location>
        <begin position="61"/>
        <end position="77"/>
    </location>
</feature>
<keyword evidence="5" id="KW-0804">Transcription</keyword>
<sequence length="482" mass="51725">MKFGRSLSFPFALVLGGYILSNVSQAFVSHLSQPKHLGRSVAPVLTLASKMDSAVAEPAQKRKTPIRTSRNHPKKTISKANSKKGPTARQSATNSQGANKISKKRRLPVVEKDIPYIPNGSQPSPTTPPPLSVNVTMESAKAHRLKGLEKMCESSSKSEEASLITLAQEADRLMAVHKQLADKLGADPDLNFWAEQVGIPKLMLERKVLVGMKAKQELVQRNLGLVRKALGAYQGKSGPGQGLKGMTYTDLEQEGVFGLVRAVEKFDLSSGHAFSTYATIWIKNMMQHAVAGNDRAIRIPTTTLQEVKKVQAARQALTDLLERRPTEKEMAKRLGWSLQHLRKYDVYTQVISSDQEAFSRGAGGDGGPPPSIAAAAQDKEAAEAAARRADAGGVAAFLRRHLEEVEVRVITLRFGLDGEGAGPGATAGGGQGRSLAACGELLGYSAEHVRRKEKAGLAKLQAACAAGDGCEREELLMLAALA</sequence>
<evidence type="ECO:0000259" key="7">
    <source>
        <dbReference type="Pfam" id="PF04542"/>
    </source>
</evidence>
<dbReference type="GO" id="GO:0003677">
    <property type="term" value="F:DNA binding"/>
    <property type="evidence" value="ECO:0007669"/>
    <property type="project" value="UniProtKB-KW"/>
</dbReference>
<evidence type="ECO:0000256" key="1">
    <source>
        <dbReference type="ARBA" id="ARBA00007788"/>
    </source>
</evidence>
<dbReference type="Gene3D" id="1.10.10.10">
    <property type="entry name" value="Winged helix-like DNA-binding domain superfamily/Winged helix DNA-binding domain"/>
    <property type="match status" value="2"/>
</dbReference>
<dbReference type="InterPro" id="IPR014284">
    <property type="entry name" value="RNA_pol_sigma-70_dom"/>
</dbReference>
<protein>
    <recommendedName>
        <fullName evidence="10">RNA polymerase sigma-70 domain-containing protein</fullName>
    </recommendedName>
</protein>
<accession>A0A6S9LUT4</accession>
<organism evidence="9">
    <name type="scientific">Heterosigma akashiwo</name>
    <name type="common">Chromophytic alga</name>
    <name type="synonym">Heterosigma carterae</name>
    <dbReference type="NCBI Taxonomy" id="2829"/>
    <lineage>
        <taxon>Eukaryota</taxon>
        <taxon>Sar</taxon>
        <taxon>Stramenopiles</taxon>
        <taxon>Ochrophyta</taxon>
        <taxon>Raphidophyceae</taxon>
        <taxon>Chattonellales</taxon>
        <taxon>Chattonellaceae</taxon>
        <taxon>Heterosigma</taxon>
    </lineage>
</organism>
<dbReference type="InterPro" id="IPR050239">
    <property type="entry name" value="Sigma-70_RNA_pol_init_factors"/>
</dbReference>
<dbReference type="GO" id="GO:0006352">
    <property type="term" value="P:DNA-templated transcription initiation"/>
    <property type="evidence" value="ECO:0007669"/>
    <property type="project" value="InterPro"/>
</dbReference>
<evidence type="ECO:0000259" key="8">
    <source>
        <dbReference type="Pfam" id="PF04545"/>
    </source>
</evidence>
<dbReference type="InterPro" id="IPR007627">
    <property type="entry name" value="RNA_pol_sigma70_r2"/>
</dbReference>
<evidence type="ECO:0000256" key="2">
    <source>
        <dbReference type="ARBA" id="ARBA00023015"/>
    </source>
</evidence>
<keyword evidence="4" id="KW-0238">DNA-binding</keyword>
<gene>
    <name evidence="9" type="ORF">HAKA00212_LOCUS27079</name>
</gene>
<comment type="similarity">
    <text evidence="1">Belongs to the sigma-70 factor family.</text>
</comment>
<dbReference type="Pfam" id="PF04545">
    <property type="entry name" value="Sigma70_r4"/>
    <property type="match status" value="1"/>
</dbReference>
<feature type="domain" description="RNA polymerase sigma-70 region 2" evidence="7">
    <location>
        <begin position="218"/>
        <end position="295"/>
    </location>
</feature>
<dbReference type="AlphaFoldDB" id="A0A6S9LUT4"/>
<reference evidence="9" key="1">
    <citation type="submission" date="2021-01" db="EMBL/GenBank/DDBJ databases">
        <authorList>
            <person name="Corre E."/>
            <person name="Pelletier E."/>
            <person name="Niang G."/>
            <person name="Scheremetjew M."/>
            <person name="Finn R."/>
            <person name="Kale V."/>
            <person name="Holt S."/>
            <person name="Cochrane G."/>
            <person name="Meng A."/>
            <person name="Brown T."/>
            <person name="Cohen L."/>
        </authorList>
    </citation>
    <scope>NUCLEOTIDE SEQUENCE</scope>
    <source>
        <strain evidence="9">CCMP3107</strain>
    </source>
</reference>
<dbReference type="SUPFAM" id="SSF88946">
    <property type="entry name" value="Sigma2 domain of RNA polymerase sigma factors"/>
    <property type="match status" value="1"/>
</dbReference>
<dbReference type="InterPro" id="IPR013324">
    <property type="entry name" value="RNA_pol_sigma_r3/r4-like"/>
</dbReference>
<evidence type="ECO:0000256" key="3">
    <source>
        <dbReference type="ARBA" id="ARBA00023082"/>
    </source>
</evidence>
<dbReference type="Gene3D" id="1.10.601.10">
    <property type="entry name" value="RNA Polymerase Primary Sigma Factor"/>
    <property type="match status" value="1"/>
</dbReference>
<dbReference type="PRINTS" id="PR00046">
    <property type="entry name" value="SIGMA70FCT"/>
</dbReference>
<dbReference type="InterPro" id="IPR013325">
    <property type="entry name" value="RNA_pol_sigma_r2"/>
</dbReference>
<dbReference type="NCBIfam" id="TIGR02937">
    <property type="entry name" value="sigma70-ECF"/>
    <property type="match status" value="1"/>
</dbReference>